<dbReference type="Pfam" id="PF13530">
    <property type="entry name" value="SCP2_2"/>
    <property type="match status" value="1"/>
</dbReference>
<dbReference type="PANTHER" id="PTHR37817">
    <property type="entry name" value="N-ACETYLTRANSFERASE EIS"/>
    <property type="match status" value="1"/>
</dbReference>
<evidence type="ECO:0000259" key="1">
    <source>
        <dbReference type="PROSITE" id="PS51186"/>
    </source>
</evidence>
<dbReference type="PANTHER" id="PTHR37817:SF1">
    <property type="entry name" value="N-ACETYLTRANSFERASE EIS"/>
    <property type="match status" value="1"/>
</dbReference>
<dbReference type="GeneID" id="64406991"/>
<dbReference type="InterPro" id="IPR000182">
    <property type="entry name" value="GNAT_dom"/>
</dbReference>
<dbReference type="GO" id="GO:0034069">
    <property type="term" value="F:aminoglycoside N-acetyltransferase activity"/>
    <property type="evidence" value="ECO:0007669"/>
    <property type="project" value="TreeGrafter"/>
</dbReference>
<dbReference type="InterPro" id="IPR051554">
    <property type="entry name" value="Acetyltransferase_Eis"/>
</dbReference>
<protein>
    <submittedName>
        <fullName evidence="2">Enhanced intracellular survival protein</fullName>
    </submittedName>
</protein>
<dbReference type="SUPFAM" id="SSF55729">
    <property type="entry name" value="Acyl-CoA N-acyltransferases (Nat)"/>
    <property type="match status" value="1"/>
</dbReference>
<name>A0A3S4U5P1_9ACTN</name>
<sequence length="425" mass="46247">MEPYELELLPLDTPDDDPRWAAYLDLFAIVFLEGRASDDGLAAFRRHRRADGATLGMVTAEGPGLEGRQVVAGLAWAPIRVNAGGNVVPVMAINTVAVRPTHRRRGLMRLMMDHHLRRARTEGLALAALSASEATIYGRFGFGVATRHVDWEIDTRRFAIRPDVAVAPGSLELVNPPLDENIFEHLSTVHQVAHRGAFSPLGMHLAKADGTWDFDEQGPSRKLRYLLHFDASGAPDGFAEFKHGGFESKQSDSPAPTAVLSVCSPSPEIDRALWQGLASFDLVEKLTYESAVPDDPLPGSLVDPWAIKQKVIRDGIWLRILDLERAVADRGFDSDGQVVIKVADSMGFCEGTWCITVREGRGEAVRSSLSPAVELGVDSLARLWFGDVTAAQLARSGIVHGSPGSVQELSRLFATAFGPVNLNDF</sequence>
<dbReference type="InterPro" id="IPR041380">
    <property type="entry name" value="Acetyltransf_17"/>
</dbReference>
<proteinExistence type="predicted"/>
<dbReference type="PROSITE" id="PS51186">
    <property type="entry name" value="GNAT"/>
    <property type="match status" value="1"/>
</dbReference>
<evidence type="ECO:0000313" key="3">
    <source>
        <dbReference type="Proteomes" id="UP000273044"/>
    </source>
</evidence>
<evidence type="ECO:0000313" key="2">
    <source>
        <dbReference type="EMBL" id="VEH70227.1"/>
    </source>
</evidence>
<dbReference type="Gene3D" id="3.40.630.30">
    <property type="match status" value="2"/>
</dbReference>
<feature type="domain" description="N-acetyltransferase" evidence="1">
    <location>
        <begin position="6"/>
        <end position="163"/>
    </location>
</feature>
<reference evidence="2 3" key="1">
    <citation type="submission" date="2018-12" db="EMBL/GenBank/DDBJ databases">
        <authorList>
            <consortium name="Pathogen Informatics"/>
        </authorList>
    </citation>
    <scope>NUCLEOTIDE SEQUENCE [LARGE SCALE GENOMIC DNA]</scope>
    <source>
        <strain evidence="2 3">NCTC12967</strain>
    </source>
</reference>
<dbReference type="Gene3D" id="3.30.1050.10">
    <property type="entry name" value="SCP2 sterol-binding domain"/>
    <property type="match status" value="1"/>
</dbReference>
<dbReference type="GO" id="GO:0030649">
    <property type="term" value="P:aminoglycoside antibiotic catabolic process"/>
    <property type="evidence" value="ECO:0007669"/>
    <property type="project" value="TreeGrafter"/>
</dbReference>
<dbReference type="InterPro" id="IPR025559">
    <property type="entry name" value="Eis_dom"/>
</dbReference>
<dbReference type="InterPro" id="IPR036527">
    <property type="entry name" value="SCP2_sterol-bd_dom_sf"/>
</dbReference>
<dbReference type="Proteomes" id="UP000273044">
    <property type="component" value="Chromosome"/>
</dbReference>
<dbReference type="EMBL" id="LR134406">
    <property type="protein sequence ID" value="VEH70227.1"/>
    <property type="molecule type" value="Genomic_DNA"/>
</dbReference>
<accession>A0A3S4U5P1</accession>
<dbReference type="AlphaFoldDB" id="A0A3S4U5P1"/>
<dbReference type="SUPFAM" id="SSF55718">
    <property type="entry name" value="SCP-like"/>
    <property type="match status" value="1"/>
</dbReference>
<dbReference type="Pfam" id="PF17668">
    <property type="entry name" value="Acetyltransf_17"/>
    <property type="match status" value="1"/>
</dbReference>
<dbReference type="RefSeq" id="WP_061786979.1">
    <property type="nucleotide sequence ID" value="NZ_LR134406.1"/>
</dbReference>
<dbReference type="Pfam" id="PF13527">
    <property type="entry name" value="Acetyltransf_9"/>
    <property type="match status" value="1"/>
</dbReference>
<dbReference type="InterPro" id="IPR016181">
    <property type="entry name" value="Acyl_CoA_acyltransferase"/>
</dbReference>
<keyword evidence="3" id="KW-1185">Reference proteome</keyword>
<dbReference type="CDD" id="cd04301">
    <property type="entry name" value="NAT_SF"/>
    <property type="match status" value="1"/>
</dbReference>
<gene>
    <name evidence="2" type="primary">eis</name>
    <name evidence="2" type="ORF">NCTC12967_01520</name>
</gene>
<organism evidence="2 3">
    <name type="scientific">Arachnia propionica</name>
    <dbReference type="NCBI Taxonomy" id="1750"/>
    <lineage>
        <taxon>Bacteria</taxon>
        <taxon>Bacillati</taxon>
        <taxon>Actinomycetota</taxon>
        <taxon>Actinomycetes</taxon>
        <taxon>Propionibacteriales</taxon>
        <taxon>Propionibacteriaceae</taxon>
        <taxon>Arachnia</taxon>
    </lineage>
</organism>